<reference evidence="9 10" key="1">
    <citation type="journal article" date="2013" name="Genome Biol.">
        <title>Genome of Acanthamoeba castellanii highlights extensive lateral gene transfer and early evolution of tyrosine kinase signaling.</title>
        <authorList>
            <person name="Clarke M."/>
            <person name="Lohan A.J."/>
            <person name="Liu B."/>
            <person name="Lagkouvardos I."/>
            <person name="Roy S."/>
            <person name="Zafar N."/>
            <person name="Bertelli C."/>
            <person name="Schilde C."/>
            <person name="Kianianmomeni A."/>
            <person name="Burglin T.R."/>
            <person name="Frech C."/>
            <person name="Turcotte B."/>
            <person name="Kopec K.O."/>
            <person name="Synnott J.M."/>
            <person name="Choo C."/>
            <person name="Paponov I."/>
            <person name="Finkler A."/>
            <person name="Soon Heng Tan C."/>
            <person name="Hutchins A.P."/>
            <person name="Weinmeier T."/>
            <person name="Rattei T."/>
            <person name="Chu J.S."/>
            <person name="Gimenez G."/>
            <person name="Irimia M."/>
            <person name="Rigden D.J."/>
            <person name="Fitzpatrick D.A."/>
            <person name="Lorenzo-Morales J."/>
            <person name="Bateman A."/>
            <person name="Chiu C.H."/>
            <person name="Tang P."/>
            <person name="Hegemann P."/>
            <person name="Fromm H."/>
            <person name="Raoult D."/>
            <person name="Greub G."/>
            <person name="Miranda-Saavedra D."/>
            <person name="Chen N."/>
            <person name="Nash P."/>
            <person name="Ginger M.L."/>
            <person name="Horn M."/>
            <person name="Schaap P."/>
            <person name="Caler L."/>
            <person name="Loftus B."/>
        </authorList>
    </citation>
    <scope>NUCLEOTIDE SEQUENCE [LARGE SCALE GENOMIC DNA]</scope>
    <source>
        <strain evidence="9 10">Neff</strain>
    </source>
</reference>
<dbReference type="InterPro" id="IPR001245">
    <property type="entry name" value="Ser-Thr/Tyr_kinase_cat_dom"/>
</dbReference>
<feature type="domain" description="Protein kinase" evidence="8">
    <location>
        <begin position="382"/>
        <end position="698"/>
    </location>
</feature>
<feature type="compositionally biased region" description="Acidic residues" evidence="7">
    <location>
        <begin position="14"/>
        <end position="35"/>
    </location>
</feature>
<evidence type="ECO:0000256" key="6">
    <source>
        <dbReference type="ARBA" id="ARBA00048679"/>
    </source>
</evidence>
<dbReference type="KEGG" id="acan:ACA1_287550"/>
<comment type="catalytic activity">
    <reaction evidence="6">
        <text>L-seryl-[protein] + ATP = O-phospho-L-seryl-[protein] + ADP + H(+)</text>
        <dbReference type="Rhea" id="RHEA:17989"/>
        <dbReference type="Rhea" id="RHEA-COMP:9863"/>
        <dbReference type="Rhea" id="RHEA-COMP:11604"/>
        <dbReference type="ChEBI" id="CHEBI:15378"/>
        <dbReference type="ChEBI" id="CHEBI:29999"/>
        <dbReference type="ChEBI" id="CHEBI:30616"/>
        <dbReference type="ChEBI" id="CHEBI:83421"/>
        <dbReference type="ChEBI" id="CHEBI:456216"/>
        <dbReference type="EC" id="2.7.11.1"/>
    </reaction>
</comment>
<keyword evidence="1" id="KW-0808">Transferase</keyword>
<dbReference type="STRING" id="1257118.L8HL04"/>
<dbReference type="Proteomes" id="UP000011083">
    <property type="component" value="Unassembled WGS sequence"/>
</dbReference>
<dbReference type="VEuPathDB" id="AmoebaDB:ACA1_287550"/>
<dbReference type="SUPFAM" id="SSF56112">
    <property type="entry name" value="Protein kinase-like (PK-like)"/>
    <property type="match status" value="1"/>
</dbReference>
<protein>
    <submittedName>
        <fullName evidence="9">Protein kinase family protein, putative</fullName>
    </submittedName>
</protein>
<evidence type="ECO:0000256" key="4">
    <source>
        <dbReference type="ARBA" id="ARBA00022840"/>
    </source>
</evidence>
<dbReference type="PANTHER" id="PTHR44329">
    <property type="entry name" value="SERINE/THREONINE-PROTEIN KINASE TNNI3K-RELATED"/>
    <property type="match status" value="1"/>
</dbReference>
<proteinExistence type="predicted"/>
<dbReference type="PROSITE" id="PS50011">
    <property type="entry name" value="PROTEIN_KINASE_DOM"/>
    <property type="match status" value="1"/>
</dbReference>
<evidence type="ECO:0000313" key="9">
    <source>
        <dbReference type="EMBL" id="ELR25056.1"/>
    </source>
</evidence>
<dbReference type="EMBL" id="KB007805">
    <property type="protein sequence ID" value="ELR25056.1"/>
    <property type="molecule type" value="Genomic_DNA"/>
</dbReference>
<keyword evidence="3 9" id="KW-0418">Kinase</keyword>
<dbReference type="Pfam" id="PF07714">
    <property type="entry name" value="PK_Tyr_Ser-Thr"/>
    <property type="match status" value="1"/>
</dbReference>
<evidence type="ECO:0000256" key="5">
    <source>
        <dbReference type="ARBA" id="ARBA00047899"/>
    </source>
</evidence>
<feature type="region of interest" description="Disordered" evidence="7">
    <location>
        <begin position="206"/>
        <end position="274"/>
    </location>
</feature>
<organism evidence="9 10">
    <name type="scientific">Acanthamoeba castellanii (strain ATCC 30010 / Neff)</name>
    <dbReference type="NCBI Taxonomy" id="1257118"/>
    <lineage>
        <taxon>Eukaryota</taxon>
        <taxon>Amoebozoa</taxon>
        <taxon>Discosea</taxon>
        <taxon>Longamoebia</taxon>
        <taxon>Centramoebida</taxon>
        <taxon>Acanthamoebidae</taxon>
        <taxon>Acanthamoeba</taxon>
    </lineage>
</organism>
<keyword evidence="4" id="KW-0067">ATP-binding</keyword>
<keyword evidence="2" id="KW-0547">Nucleotide-binding</keyword>
<evidence type="ECO:0000259" key="8">
    <source>
        <dbReference type="PROSITE" id="PS50011"/>
    </source>
</evidence>
<evidence type="ECO:0000313" key="10">
    <source>
        <dbReference type="Proteomes" id="UP000011083"/>
    </source>
</evidence>
<dbReference type="OrthoDB" id="1543146at2759"/>
<dbReference type="InterPro" id="IPR000719">
    <property type="entry name" value="Prot_kinase_dom"/>
</dbReference>
<name>L8HL04_ACACF</name>
<comment type="catalytic activity">
    <reaction evidence="5">
        <text>L-threonyl-[protein] + ATP = O-phospho-L-threonyl-[protein] + ADP + H(+)</text>
        <dbReference type="Rhea" id="RHEA:46608"/>
        <dbReference type="Rhea" id="RHEA-COMP:11060"/>
        <dbReference type="Rhea" id="RHEA-COMP:11605"/>
        <dbReference type="ChEBI" id="CHEBI:15378"/>
        <dbReference type="ChEBI" id="CHEBI:30013"/>
        <dbReference type="ChEBI" id="CHEBI:30616"/>
        <dbReference type="ChEBI" id="CHEBI:61977"/>
        <dbReference type="ChEBI" id="CHEBI:456216"/>
        <dbReference type="EC" id="2.7.11.1"/>
    </reaction>
</comment>
<feature type="compositionally biased region" description="Basic and acidic residues" evidence="7">
    <location>
        <begin position="246"/>
        <end position="263"/>
    </location>
</feature>
<evidence type="ECO:0000256" key="2">
    <source>
        <dbReference type="ARBA" id="ARBA00022741"/>
    </source>
</evidence>
<sequence length="698" mass="77691">MEMDEYFPLGQDEAVTDEDEFDDTDEDEEDDEDDYAVESVRRAYFGGRTVDFPAPSANGTNHQPHHEISLAASSSSASNSPSLKHKVVPAAFPIKKRKRRSACHSWTNESRAAEIVRQFAPDRTSAIFYLFRRIAGGGMNKNLRIVPAKRNPPKYSCFFEELGMVSDPDNDSHYHVWAFPPINSAASRFMATYVGATELEGVELGGATSDEEDANSGAGTIAKEKPKRGRKRSKENNGEQGLSGKAKKEAKVGDEEGQRRRQGDTTSTDDTSEIELEMEYDEAAYGYHRVGQTVADRARPAQRPGDSTRAKGGTTGNTMTPPILLVSEAQQNGRAYHEQQPQQLPAIHDDHLAHLYSDLAAAEHLSLDEVLEHPALFGPDGVGASGTLSSPSFGNPSELMHTFLLQELDLDSINVDFRKRLTGRSGKDSTDNRAWSVYEGVWQGLNDVAVKIYHEERAYQTECHNLWKFNHPNVLRAYGRLYAIPGRDIQGCVVLEKANLGDLHSWMIDNRRYLHDTQFISHFLDIVKGVAAGMHYIHSSSPALIHGELKPSNILLFGHKFDLHGTPHYLGLRAKITDVGISHDLANDSAVRGRGTTENETARTLWQPPEQRSSHAAAYYALGTDVLPFGLILWSFWSKAVSVEQLRRVLPLSGAERPPIPKECPTQWASLIERCWAHDTRERISFKALLEELGKIQP</sequence>
<dbReference type="GO" id="GO:0005524">
    <property type="term" value="F:ATP binding"/>
    <property type="evidence" value="ECO:0007669"/>
    <property type="project" value="UniProtKB-KW"/>
</dbReference>
<dbReference type="Gene3D" id="1.10.510.10">
    <property type="entry name" value="Transferase(Phosphotransferase) domain 1"/>
    <property type="match status" value="1"/>
</dbReference>
<dbReference type="PANTHER" id="PTHR44329:SF288">
    <property type="entry name" value="MITOGEN-ACTIVATED PROTEIN KINASE KINASE KINASE 20"/>
    <property type="match status" value="1"/>
</dbReference>
<evidence type="ECO:0000256" key="1">
    <source>
        <dbReference type="ARBA" id="ARBA00022679"/>
    </source>
</evidence>
<keyword evidence="10" id="KW-1185">Reference proteome</keyword>
<dbReference type="InterPro" id="IPR051681">
    <property type="entry name" value="Ser/Thr_Kinases-Pseudokinases"/>
</dbReference>
<evidence type="ECO:0000256" key="3">
    <source>
        <dbReference type="ARBA" id="ARBA00022777"/>
    </source>
</evidence>
<accession>L8HL04</accession>
<dbReference type="AlphaFoldDB" id="L8HL04"/>
<dbReference type="GeneID" id="14926097"/>
<dbReference type="GO" id="GO:0004674">
    <property type="term" value="F:protein serine/threonine kinase activity"/>
    <property type="evidence" value="ECO:0007669"/>
    <property type="project" value="UniProtKB-EC"/>
</dbReference>
<feature type="region of interest" description="Disordered" evidence="7">
    <location>
        <begin position="1"/>
        <end position="35"/>
    </location>
</feature>
<dbReference type="InterPro" id="IPR011009">
    <property type="entry name" value="Kinase-like_dom_sf"/>
</dbReference>
<evidence type="ECO:0000256" key="7">
    <source>
        <dbReference type="SAM" id="MobiDB-lite"/>
    </source>
</evidence>
<dbReference type="RefSeq" id="XP_004357445.1">
    <property type="nucleotide sequence ID" value="XM_004357389.1"/>
</dbReference>
<feature type="region of interest" description="Disordered" evidence="7">
    <location>
        <begin position="296"/>
        <end position="321"/>
    </location>
</feature>
<gene>
    <name evidence="9" type="ORF">ACA1_287550</name>
</gene>